<name>A0A2A9NUP7_9AGAR</name>
<comment type="similarity">
    <text evidence="2 3">Belongs to the small heat shock protein (HSP20) family.</text>
</comment>
<evidence type="ECO:0000313" key="5">
    <source>
        <dbReference type="EMBL" id="PFH54269.1"/>
    </source>
</evidence>
<dbReference type="SUPFAM" id="SSF49764">
    <property type="entry name" value="HSP20-like chaperones"/>
    <property type="match status" value="1"/>
</dbReference>
<dbReference type="OrthoDB" id="1431247at2759"/>
<evidence type="ECO:0000256" key="2">
    <source>
        <dbReference type="PROSITE-ProRule" id="PRU00285"/>
    </source>
</evidence>
<dbReference type="AlphaFoldDB" id="A0A2A9NUP7"/>
<evidence type="ECO:0000313" key="6">
    <source>
        <dbReference type="Proteomes" id="UP000242287"/>
    </source>
</evidence>
<dbReference type="PANTHER" id="PTHR11527">
    <property type="entry name" value="HEAT-SHOCK PROTEIN 20 FAMILY MEMBER"/>
    <property type="match status" value="1"/>
</dbReference>
<organism evidence="5 6">
    <name type="scientific">Amanita thiersii Skay4041</name>
    <dbReference type="NCBI Taxonomy" id="703135"/>
    <lineage>
        <taxon>Eukaryota</taxon>
        <taxon>Fungi</taxon>
        <taxon>Dikarya</taxon>
        <taxon>Basidiomycota</taxon>
        <taxon>Agaricomycotina</taxon>
        <taxon>Agaricomycetes</taxon>
        <taxon>Agaricomycetidae</taxon>
        <taxon>Agaricales</taxon>
        <taxon>Pluteineae</taxon>
        <taxon>Amanitaceae</taxon>
        <taxon>Amanita</taxon>
    </lineage>
</organism>
<dbReference type="Pfam" id="PF00011">
    <property type="entry name" value="HSP20"/>
    <property type="match status" value="1"/>
</dbReference>
<gene>
    <name evidence="5" type="ORF">AMATHDRAFT_72799</name>
</gene>
<dbReference type="STRING" id="703135.A0A2A9NUP7"/>
<proteinExistence type="inferred from homology"/>
<evidence type="ECO:0000256" key="3">
    <source>
        <dbReference type="RuleBase" id="RU003616"/>
    </source>
</evidence>
<sequence length="157" mass="17906">MSSLFYYEPFYDIERFLDDALTSRFGGWGGERQLQRRGAMGEESGARVMKPRMDLHEDEKKNTVTATFELPGLRKEDIAIDVHNGRLIINGECKMSREHEESGYAVRERRYGKFSRTLTLPQGVKENEIKAQMENGVLTVTFPKASAEMAPKRITVG</sequence>
<evidence type="ECO:0000259" key="4">
    <source>
        <dbReference type="PROSITE" id="PS01031"/>
    </source>
</evidence>
<keyword evidence="6" id="KW-1185">Reference proteome</keyword>
<accession>A0A2A9NUP7</accession>
<feature type="domain" description="SHSP" evidence="4">
    <location>
        <begin position="44"/>
        <end position="157"/>
    </location>
</feature>
<protein>
    <recommendedName>
        <fullName evidence="4">SHSP domain-containing protein</fullName>
    </recommendedName>
</protein>
<dbReference type="Gene3D" id="2.60.40.790">
    <property type="match status" value="1"/>
</dbReference>
<dbReference type="Proteomes" id="UP000242287">
    <property type="component" value="Unassembled WGS sequence"/>
</dbReference>
<dbReference type="InterPro" id="IPR031107">
    <property type="entry name" value="Small_HSP"/>
</dbReference>
<dbReference type="CDD" id="cd06464">
    <property type="entry name" value="ACD_sHsps-like"/>
    <property type="match status" value="1"/>
</dbReference>
<dbReference type="PROSITE" id="PS01031">
    <property type="entry name" value="SHSP"/>
    <property type="match status" value="1"/>
</dbReference>
<dbReference type="InterPro" id="IPR008978">
    <property type="entry name" value="HSP20-like_chaperone"/>
</dbReference>
<keyword evidence="1" id="KW-0346">Stress response</keyword>
<reference evidence="5 6" key="1">
    <citation type="submission" date="2014-02" db="EMBL/GenBank/DDBJ databases">
        <title>Transposable element dynamics among asymbiotic and ectomycorrhizal Amanita fungi.</title>
        <authorList>
            <consortium name="DOE Joint Genome Institute"/>
            <person name="Hess J."/>
            <person name="Skrede I."/>
            <person name="Wolfe B."/>
            <person name="LaButti K."/>
            <person name="Ohm R.A."/>
            <person name="Grigoriev I.V."/>
            <person name="Pringle A."/>
        </authorList>
    </citation>
    <scope>NUCLEOTIDE SEQUENCE [LARGE SCALE GENOMIC DNA]</scope>
    <source>
        <strain evidence="5 6">SKay4041</strain>
    </source>
</reference>
<dbReference type="EMBL" id="KZ301970">
    <property type="protein sequence ID" value="PFH54269.1"/>
    <property type="molecule type" value="Genomic_DNA"/>
</dbReference>
<dbReference type="InterPro" id="IPR002068">
    <property type="entry name" value="A-crystallin/Hsp20_dom"/>
</dbReference>
<evidence type="ECO:0000256" key="1">
    <source>
        <dbReference type="ARBA" id="ARBA00023016"/>
    </source>
</evidence>